<proteinExistence type="predicted"/>
<dbReference type="AlphaFoldDB" id="A0A1S2NZX6"/>
<sequence length="139" mass="15014">MAHDADDVHDVHTAARLRLTALGGGAAADGAPAHRVAQDAALLGRLLTATDRRRAQADAVAVVTPADVTADDIGAALSLVDGLRHQLDRLESQVVMEARRRGMDWRQIAHHQGLNSSQAASQRHQRLTTRLEEIRQGVR</sequence>
<keyword evidence="2" id="KW-1185">Reference proteome</keyword>
<reference evidence="1 2" key="1">
    <citation type="submission" date="2016-10" db="EMBL/GenBank/DDBJ databases">
        <title>Genome sequence of Streptomyces sp. MUSC 1.</title>
        <authorList>
            <person name="Lee L.-H."/>
            <person name="Ser H.-L."/>
            <person name="Law J.W.-F."/>
        </authorList>
    </citation>
    <scope>NUCLEOTIDE SEQUENCE [LARGE SCALE GENOMIC DNA]</scope>
    <source>
        <strain evidence="1 2">MUSC 1</strain>
    </source>
</reference>
<evidence type="ECO:0008006" key="3">
    <source>
        <dbReference type="Google" id="ProtNLM"/>
    </source>
</evidence>
<organism evidence="1 2">
    <name type="scientific">Streptomyces monashensis</name>
    <dbReference type="NCBI Taxonomy" id="1678012"/>
    <lineage>
        <taxon>Bacteria</taxon>
        <taxon>Bacillati</taxon>
        <taxon>Actinomycetota</taxon>
        <taxon>Actinomycetes</taxon>
        <taxon>Kitasatosporales</taxon>
        <taxon>Streptomycetaceae</taxon>
        <taxon>Streptomyces</taxon>
    </lineage>
</organism>
<gene>
    <name evidence="1" type="ORF">BIV23_43005</name>
</gene>
<evidence type="ECO:0000313" key="1">
    <source>
        <dbReference type="EMBL" id="OIJ87027.1"/>
    </source>
</evidence>
<comment type="caution">
    <text evidence="1">The sequence shown here is derived from an EMBL/GenBank/DDBJ whole genome shotgun (WGS) entry which is preliminary data.</text>
</comment>
<accession>A0A1S2NZX6</accession>
<dbReference type="RefSeq" id="WP_071386426.1">
    <property type="nucleotide sequence ID" value="NZ_MLYO01000118.1"/>
</dbReference>
<evidence type="ECO:0000313" key="2">
    <source>
        <dbReference type="Proteomes" id="UP000179642"/>
    </source>
</evidence>
<name>A0A1S2NZX6_9ACTN</name>
<protein>
    <recommendedName>
        <fullName evidence="3">DNA-binding protein</fullName>
    </recommendedName>
</protein>
<dbReference type="Proteomes" id="UP000179642">
    <property type="component" value="Unassembled WGS sequence"/>
</dbReference>
<dbReference type="EMBL" id="MLYO01000118">
    <property type="protein sequence ID" value="OIJ87027.1"/>
    <property type="molecule type" value="Genomic_DNA"/>
</dbReference>